<feature type="domain" description="Sushi" evidence="8">
    <location>
        <begin position="297"/>
        <end position="346"/>
    </location>
</feature>
<dbReference type="SUPFAM" id="SSF57535">
    <property type="entry name" value="Complement control module/SCR domain"/>
    <property type="match status" value="4"/>
</dbReference>
<organism evidence="9 10">
    <name type="scientific">Mya arenaria</name>
    <name type="common">Soft-shell clam</name>
    <dbReference type="NCBI Taxonomy" id="6604"/>
    <lineage>
        <taxon>Eukaryota</taxon>
        <taxon>Metazoa</taxon>
        <taxon>Spiralia</taxon>
        <taxon>Lophotrochozoa</taxon>
        <taxon>Mollusca</taxon>
        <taxon>Bivalvia</taxon>
        <taxon>Autobranchia</taxon>
        <taxon>Heteroconchia</taxon>
        <taxon>Euheterodonta</taxon>
        <taxon>Imparidentia</taxon>
        <taxon>Neoheterodontei</taxon>
        <taxon>Myida</taxon>
        <taxon>Myoidea</taxon>
        <taxon>Myidae</taxon>
        <taxon>Mya</taxon>
    </lineage>
</organism>
<feature type="compositionally biased region" description="Polar residues" evidence="6">
    <location>
        <begin position="480"/>
        <end position="489"/>
    </location>
</feature>
<feature type="region of interest" description="Disordered" evidence="6">
    <location>
        <begin position="444"/>
        <end position="507"/>
    </location>
</feature>
<dbReference type="EMBL" id="CP111022">
    <property type="protein sequence ID" value="WAR20061.1"/>
    <property type="molecule type" value="Genomic_DNA"/>
</dbReference>
<keyword evidence="10" id="KW-1185">Reference proteome</keyword>
<dbReference type="Gene3D" id="2.10.70.10">
    <property type="entry name" value="Complement Module, domain 1"/>
    <property type="match status" value="4"/>
</dbReference>
<feature type="non-terminal residue" evidence="9">
    <location>
        <position position="1"/>
    </location>
</feature>
<dbReference type="PANTHER" id="PTHR45785:SF2">
    <property type="entry name" value="COMPLEMENT FACTOR H-RELATED"/>
    <property type="match status" value="1"/>
</dbReference>
<dbReference type="InterPro" id="IPR051503">
    <property type="entry name" value="ComplSys_Reg/VirEntry_Med"/>
</dbReference>
<reference evidence="9" key="1">
    <citation type="submission" date="2022-11" db="EMBL/GenBank/DDBJ databases">
        <title>Centuries of genome instability and evolution in soft-shell clam transmissible cancer (bioRxiv).</title>
        <authorList>
            <person name="Hart S.F.M."/>
            <person name="Yonemitsu M.A."/>
            <person name="Giersch R.M."/>
            <person name="Beal B.F."/>
            <person name="Arriagada G."/>
            <person name="Davis B.W."/>
            <person name="Ostrander E.A."/>
            <person name="Goff S.P."/>
            <person name="Metzger M.J."/>
        </authorList>
    </citation>
    <scope>NUCLEOTIDE SEQUENCE</scope>
    <source>
        <strain evidence="9">MELC-2E11</strain>
        <tissue evidence="9">Siphon/mantle</tissue>
    </source>
</reference>
<dbReference type="InterPro" id="IPR035976">
    <property type="entry name" value="Sushi/SCR/CCP_sf"/>
</dbReference>
<evidence type="ECO:0000256" key="1">
    <source>
        <dbReference type="ARBA" id="ARBA00004328"/>
    </source>
</evidence>
<keyword evidence="7" id="KW-0812">Transmembrane</keyword>
<feature type="domain" description="Sushi" evidence="8">
    <location>
        <begin position="91"/>
        <end position="148"/>
    </location>
</feature>
<dbReference type="Pfam" id="PF00084">
    <property type="entry name" value="Sushi"/>
    <property type="match status" value="3"/>
</dbReference>
<evidence type="ECO:0000256" key="7">
    <source>
        <dbReference type="SAM" id="Phobius"/>
    </source>
</evidence>
<keyword evidence="4 5" id="KW-1015">Disulfide bond</keyword>
<evidence type="ECO:0000313" key="9">
    <source>
        <dbReference type="EMBL" id="WAR20061.1"/>
    </source>
</evidence>
<feature type="compositionally biased region" description="Low complexity" evidence="6">
    <location>
        <begin position="550"/>
        <end position="564"/>
    </location>
</feature>
<dbReference type="CDD" id="cd00033">
    <property type="entry name" value="CCP"/>
    <property type="match status" value="3"/>
</dbReference>
<evidence type="ECO:0000259" key="8">
    <source>
        <dbReference type="PROSITE" id="PS50923"/>
    </source>
</evidence>
<comment type="caution">
    <text evidence="5">Lacks conserved residue(s) required for the propagation of feature annotation.</text>
</comment>
<feature type="transmembrane region" description="Helical" evidence="7">
    <location>
        <begin position="370"/>
        <end position="393"/>
    </location>
</feature>
<gene>
    <name evidence="9" type="ORF">MAR_001899</name>
</gene>
<feature type="region of interest" description="Disordered" evidence="6">
    <location>
        <begin position="1"/>
        <end position="33"/>
    </location>
</feature>
<feature type="domain" description="Sushi" evidence="8">
    <location>
        <begin position="168"/>
        <end position="238"/>
    </location>
</feature>
<accession>A0ABY7FH38</accession>
<dbReference type="Proteomes" id="UP001164746">
    <property type="component" value="Chromosome 11"/>
</dbReference>
<feature type="compositionally biased region" description="Polar residues" evidence="6">
    <location>
        <begin position="497"/>
        <end position="507"/>
    </location>
</feature>
<keyword evidence="2 5" id="KW-0768">Sushi</keyword>
<dbReference type="PROSITE" id="PS50923">
    <property type="entry name" value="SUSHI"/>
    <property type="match status" value="3"/>
</dbReference>
<evidence type="ECO:0000256" key="6">
    <source>
        <dbReference type="SAM" id="MobiDB-lite"/>
    </source>
</evidence>
<comment type="subcellular location">
    <subcellularLocation>
        <location evidence="1">Virion</location>
    </subcellularLocation>
</comment>
<keyword evidence="3" id="KW-0732">Signal</keyword>
<proteinExistence type="predicted"/>
<evidence type="ECO:0000313" key="10">
    <source>
        <dbReference type="Proteomes" id="UP001164746"/>
    </source>
</evidence>
<evidence type="ECO:0000256" key="2">
    <source>
        <dbReference type="ARBA" id="ARBA00022659"/>
    </source>
</evidence>
<evidence type="ECO:0000256" key="5">
    <source>
        <dbReference type="PROSITE-ProRule" id="PRU00302"/>
    </source>
</evidence>
<evidence type="ECO:0000256" key="4">
    <source>
        <dbReference type="ARBA" id="ARBA00023157"/>
    </source>
</evidence>
<feature type="disulfide bond" evidence="5">
    <location>
        <begin position="317"/>
        <end position="344"/>
    </location>
</feature>
<keyword evidence="7" id="KW-0472">Membrane</keyword>
<feature type="region of interest" description="Disordered" evidence="6">
    <location>
        <begin position="540"/>
        <end position="570"/>
    </location>
</feature>
<dbReference type="InterPro" id="IPR000436">
    <property type="entry name" value="Sushi_SCR_CCP_dom"/>
</dbReference>
<name>A0ABY7FH38_MYAAR</name>
<dbReference type="PANTHER" id="PTHR45785">
    <property type="entry name" value="COMPLEMENT FACTOR H-RELATED"/>
    <property type="match status" value="1"/>
</dbReference>
<sequence>DESDSLEEEEEDDDKEEEDEEEEDEDDDDEELDDSSLDLWECLLFFLVQTDARIMGQYGWSGVLLLSLVAVFYTEAAVLSTPASNDTEEVKNCEPPKSFDNGQYIESVGSPYKIEYTCHLGFILVGPTVQICGEDGGWNPPGLPVCVDALSMSERKANENGGIIQKFVKCDRPYLRQGHLEYMAGSEFLVGDMITVKCSDNHALRVSDTIIQELQLVCGQDGSWITIDGFKVKPDCSITLCGPPPEVPYSHIDLSELSPTLMDGEVAFYTCIEGYMLVDPSTNNLTCRNGEWTGSLPACPPKSRNEFSIGSHVKYYCYPGYKLIGDATLFCEQNSKWSHNPPQCIPKDEPEIDGDQGMNSSGSTYHMSTLAVVLATACSVLGVLVLVMVIMVFRRRKPHPPRLCRTSAVPPPYSRVRSAPLDEHDRMLLIGYDNAQAALPSYEEATRRENNRNNRGQGHHHSVGNDDLGQVGEYRPLPSIPNTFRSTQLPHGEGTSRHSILTTSTMNRDGISDREVFGSIDTVNVSMSDASTAVTVETMDSTGSHHSNMSRRANAGSINSSNGSLVTEDC</sequence>
<dbReference type="SMART" id="SM00032">
    <property type="entry name" value="CCP"/>
    <property type="match status" value="4"/>
</dbReference>
<keyword evidence="7" id="KW-1133">Transmembrane helix</keyword>
<protein>
    <submittedName>
        <fullName evidence="9">SUSD4-like protein</fullName>
    </submittedName>
</protein>
<evidence type="ECO:0000256" key="3">
    <source>
        <dbReference type="ARBA" id="ARBA00022729"/>
    </source>
</evidence>